<dbReference type="PANTHER" id="PTHR23022:SF134">
    <property type="entry name" value="TRANSPOSABLE ELEMENT TC1 TRANSPOSASE"/>
    <property type="match status" value="1"/>
</dbReference>
<dbReference type="Pfam" id="PF13358">
    <property type="entry name" value="DDE_3"/>
    <property type="match status" value="1"/>
</dbReference>
<dbReference type="OrthoDB" id="5803896at2759"/>
<dbReference type="Pfam" id="PF01498">
    <property type="entry name" value="HTH_Tnp_Tc3_2"/>
    <property type="match status" value="1"/>
</dbReference>
<dbReference type="InterPro" id="IPR036397">
    <property type="entry name" value="RNaseH_sf"/>
</dbReference>
<dbReference type="HOGENOM" id="CLU_033666_0_5_1"/>
<dbReference type="GO" id="GO:0015074">
    <property type="term" value="P:DNA integration"/>
    <property type="evidence" value="ECO:0007669"/>
    <property type="project" value="InterPro"/>
</dbReference>
<evidence type="ECO:0000259" key="1">
    <source>
        <dbReference type="Pfam" id="PF01498"/>
    </source>
</evidence>
<dbReference type="OMA" id="MARYVYE"/>
<feature type="domain" description="Tc1-like transposase DDE" evidence="2">
    <location>
        <begin position="153"/>
        <end position="299"/>
    </location>
</feature>
<dbReference type="InterPro" id="IPR052338">
    <property type="entry name" value="Transposase_5"/>
</dbReference>
<accession>E3NJ54</accession>
<dbReference type="InterPro" id="IPR002492">
    <property type="entry name" value="Transposase_Tc1-like"/>
</dbReference>
<dbReference type="GO" id="GO:0003677">
    <property type="term" value="F:DNA binding"/>
    <property type="evidence" value="ECO:0007669"/>
    <property type="project" value="InterPro"/>
</dbReference>
<proteinExistence type="predicted"/>
<evidence type="ECO:0008006" key="5">
    <source>
        <dbReference type="Google" id="ProtNLM"/>
    </source>
</evidence>
<gene>
    <name evidence="3" type="ORF">CRE_23180</name>
</gene>
<name>E3NJ54_CAERE</name>
<feature type="domain" description="Transposase Tc1-like" evidence="1">
    <location>
        <begin position="72"/>
        <end position="143"/>
    </location>
</feature>
<dbReference type="Gene3D" id="3.30.420.10">
    <property type="entry name" value="Ribonuclease H-like superfamily/Ribonuclease H"/>
    <property type="match status" value="1"/>
</dbReference>
<sequence length="320" mass="36815">MGRPHNNKNVTLAVQEAVIQGIQMRLKRKDLALQFNLAKSSITGIFQRYELRQGVVIRKSPERPRKTNHLTDRNIVRTSRMNPRLSAGEVAALVDGPMTPVPHVRTVRRRLAESGLSGRRPAKKPFINAKNRKIRVDWAKAHVGWGRAEWKSVLWSDESKYNLFGSDGVKWIRRPVGTRYSPKYQTPTMKHGGGSICVWGCFSAYGMGPLVRVSGLMDRFQYESILENHMRPFARQSIGRSFTYQQDNDPKHTSLHVRNWFNRRHVNVLPWPSQSPDLNVIEPLWEELERRLKGKFASNADQKFSQLQDAWSQIPQSAIN</sequence>
<evidence type="ECO:0000313" key="3">
    <source>
        <dbReference type="EMBL" id="EFO99668.1"/>
    </source>
</evidence>
<dbReference type="eggNOG" id="ENOG502RT4I">
    <property type="taxonomic scope" value="Eukaryota"/>
</dbReference>
<dbReference type="STRING" id="31234.E3NJ54"/>
<dbReference type="InterPro" id="IPR038717">
    <property type="entry name" value="Tc1-like_DDE_dom"/>
</dbReference>
<protein>
    <recommendedName>
        <fullName evidence="5">Tc1-like transposase DDE domain-containing protein</fullName>
    </recommendedName>
</protein>
<organism evidence="4">
    <name type="scientific">Caenorhabditis remanei</name>
    <name type="common">Caenorhabditis vulgaris</name>
    <dbReference type="NCBI Taxonomy" id="31234"/>
    <lineage>
        <taxon>Eukaryota</taxon>
        <taxon>Metazoa</taxon>
        <taxon>Ecdysozoa</taxon>
        <taxon>Nematoda</taxon>
        <taxon>Chromadorea</taxon>
        <taxon>Rhabditida</taxon>
        <taxon>Rhabditina</taxon>
        <taxon>Rhabditomorpha</taxon>
        <taxon>Rhabditoidea</taxon>
        <taxon>Rhabditidae</taxon>
        <taxon>Peloderinae</taxon>
        <taxon>Caenorhabditis</taxon>
    </lineage>
</organism>
<dbReference type="Proteomes" id="UP000008281">
    <property type="component" value="Unassembled WGS sequence"/>
</dbReference>
<evidence type="ECO:0000313" key="4">
    <source>
        <dbReference type="Proteomes" id="UP000008281"/>
    </source>
</evidence>
<dbReference type="PANTHER" id="PTHR23022">
    <property type="entry name" value="TRANSPOSABLE ELEMENT-RELATED"/>
    <property type="match status" value="1"/>
</dbReference>
<dbReference type="InParanoid" id="E3NJ54"/>
<dbReference type="EMBL" id="DS268725">
    <property type="protein sequence ID" value="EFO99668.1"/>
    <property type="molecule type" value="Genomic_DNA"/>
</dbReference>
<reference evidence="3" key="1">
    <citation type="submission" date="2007-07" db="EMBL/GenBank/DDBJ databases">
        <title>PCAP assembly of the Caenorhabditis remanei genome.</title>
        <authorList>
            <consortium name="The Caenorhabditis remanei Sequencing Consortium"/>
            <person name="Wilson R.K."/>
        </authorList>
    </citation>
    <scope>NUCLEOTIDE SEQUENCE [LARGE SCALE GENOMIC DNA]</scope>
    <source>
        <strain evidence="3">PB4641</strain>
    </source>
</reference>
<dbReference type="GO" id="GO:0006313">
    <property type="term" value="P:DNA transposition"/>
    <property type="evidence" value="ECO:0007669"/>
    <property type="project" value="InterPro"/>
</dbReference>
<evidence type="ECO:0000259" key="2">
    <source>
        <dbReference type="Pfam" id="PF13358"/>
    </source>
</evidence>
<keyword evidence="4" id="KW-1185">Reference proteome</keyword>
<dbReference type="AlphaFoldDB" id="E3NJ54"/>